<dbReference type="Gene3D" id="1.20.1260.30">
    <property type="match status" value="1"/>
</dbReference>
<dbReference type="Pfam" id="PF02384">
    <property type="entry name" value="N6_Mtase"/>
    <property type="match status" value="1"/>
</dbReference>
<dbReference type="PRINTS" id="PR00507">
    <property type="entry name" value="N12N6MTFRASE"/>
</dbReference>
<evidence type="ECO:0000313" key="11">
    <source>
        <dbReference type="EMBL" id="PQJ31106.1"/>
    </source>
</evidence>
<proteinExistence type="inferred from homology"/>
<dbReference type="AlphaFoldDB" id="A0A2S7U814"/>
<organism evidence="11 12">
    <name type="scientific">Nonlabens arenilitoris</name>
    <dbReference type="NCBI Taxonomy" id="1217969"/>
    <lineage>
        <taxon>Bacteria</taxon>
        <taxon>Pseudomonadati</taxon>
        <taxon>Bacteroidota</taxon>
        <taxon>Flavobacteriia</taxon>
        <taxon>Flavobacteriales</taxon>
        <taxon>Flavobacteriaceae</taxon>
        <taxon>Nonlabens</taxon>
    </lineage>
</organism>
<dbReference type="EC" id="2.1.1.72" evidence="2"/>
<dbReference type="InterPro" id="IPR004546">
    <property type="entry name" value="Restrct_endonuc_T1M"/>
</dbReference>
<keyword evidence="4" id="KW-0808">Transferase</keyword>
<dbReference type="GO" id="GO:0009007">
    <property type="term" value="F:site-specific DNA-methyltransferase (adenine-specific) activity"/>
    <property type="evidence" value="ECO:0007669"/>
    <property type="project" value="UniProtKB-EC"/>
</dbReference>
<dbReference type="InterPro" id="IPR003356">
    <property type="entry name" value="DNA_methylase_A-5"/>
</dbReference>
<keyword evidence="12" id="KW-1185">Reference proteome</keyword>
<dbReference type="Gene3D" id="3.40.50.150">
    <property type="entry name" value="Vaccinia Virus protein VP39"/>
    <property type="match status" value="1"/>
</dbReference>
<dbReference type="Proteomes" id="UP000239747">
    <property type="component" value="Unassembled WGS sequence"/>
</dbReference>
<comment type="similarity">
    <text evidence="1">Belongs to the N(4)/N(6)-methyltransferase family.</text>
</comment>
<keyword evidence="5" id="KW-0949">S-adenosyl-L-methionine</keyword>
<dbReference type="InterPro" id="IPR051537">
    <property type="entry name" value="DNA_Adenine_Mtase"/>
</dbReference>
<feature type="domain" description="N6 adenine-specific DNA methyltransferase N-terminal" evidence="10">
    <location>
        <begin position="11"/>
        <end position="163"/>
    </location>
</feature>
<dbReference type="GO" id="GO:0009307">
    <property type="term" value="P:DNA restriction-modification system"/>
    <property type="evidence" value="ECO:0007669"/>
    <property type="project" value="UniProtKB-KW"/>
</dbReference>
<dbReference type="GO" id="GO:0032259">
    <property type="term" value="P:methylation"/>
    <property type="evidence" value="ECO:0007669"/>
    <property type="project" value="UniProtKB-KW"/>
</dbReference>
<evidence type="ECO:0000256" key="2">
    <source>
        <dbReference type="ARBA" id="ARBA00011900"/>
    </source>
</evidence>
<dbReference type="GO" id="GO:0003677">
    <property type="term" value="F:DNA binding"/>
    <property type="evidence" value="ECO:0007669"/>
    <property type="project" value="InterPro"/>
</dbReference>
<dbReference type="NCBIfam" id="TIGR00497">
    <property type="entry name" value="hsdM"/>
    <property type="match status" value="1"/>
</dbReference>
<sequence>MTHKKLTLSWLEGFLMDACDILRGNMDASEFKEYIFGMLFLKRLSDKFEEDRAARLKELQTKGLPEAKIKEALERANAYQYYVPARARWNYKTTNENGQEINEGILHLKKDVGDHLNKALEALEEENPDKLSGVLTNVNFNRTIGKNKNALSDEKLIEFITHFNKVTLTDNRFEFPDLLGTAYEYLIKYFADSAGKKGGEFYTPNEVVKLLVNLLEPGEESSIYDPTCGSGGMLIENKNYVQARYGDASRLSFAGQELSGTTWSLCKMNMLFHDIFDAEILQGDTIANPLHVENGELKRFDIVIANPPFSANYSDIKNYRDRFHHWMPKKKKADFMFVQHMVSVLKDNGRMAVVMPHGVLFRGSEEKNMRAWLVDRGYLEAVVGLPSGLFYGTGIPASILIINKQGAAQRDNVLFINADREYKEGKNQNKLRPEDIAKISYIYKSKEELDGYSRLITKEGLEKEDYNFNIRRYVDNSPPAQPQDVNAHLHGGIPTVEVDELQSYWDNYIHLRTALLHKSPKDGYDAFTDAVNSKEDLKNLVLNHDDVILKREQYTTGVNDWWTANVPKLEALPMQQNVFELYRDFSHSIASNFSALGILDLHKSRGAFATYWNSLETDLKSIAASGWNADLIPADDILQSQFPDVLEELANNEARRDELETMFNEVNELEEDAFDEEEYEVFPKEVLKELKASIKEYNTSIRQHKKEIKDLGIRIKAHEKDGSSDDVVISLSRKRKEHQLQLKQTETQATQLNQRLARHNELTAELKTCKATITEIKAKKEDLVEKAREKITPEEAKDLILTRFKATLHDTVMDYVNRYERALITELETRYTKYQNTLVNILDRRTKAANQLNNFLTELGYER</sequence>
<dbReference type="PROSITE" id="PS00092">
    <property type="entry name" value="N6_MTASE"/>
    <property type="match status" value="1"/>
</dbReference>
<accession>A0A2S7U814</accession>
<dbReference type="InterPro" id="IPR029063">
    <property type="entry name" value="SAM-dependent_MTases_sf"/>
</dbReference>
<dbReference type="EMBL" id="MTPW01000001">
    <property type="protein sequence ID" value="PQJ31106.1"/>
    <property type="molecule type" value="Genomic_DNA"/>
</dbReference>
<keyword evidence="8" id="KW-0175">Coiled coil</keyword>
<comment type="catalytic activity">
    <reaction evidence="7">
        <text>a 2'-deoxyadenosine in DNA + S-adenosyl-L-methionine = an N(6)-methyl-2'-deoxyadenosine in DNA + S-adenosyl-L-homocysteine + H(+)</text>
        <dbReference type="Rhea" id="RHEA:15197"/>
        <dbReference type="Rhea" id="RHEA-COMP:12418"/>
        <dbReference type="Rhea" id="RHEA-COMP:12419"/>
        <dbReference type="ChEBI" id="CHEBI:15378"/>
        <dbReference type="ChEBI" id="CHEBI:57856"/>
        <dbReference type="ChEBI" id="CHEBI:59789"/>
        <dbReference type="ChEBI" id="CHEBI:90615"/>
        <dbReference type="ChEBI" id="CHEBI:90616"/>
        <dbReference type="EC" id="2.1.1.72"/>
    </reaction>
</comment>
<evidence type="ECO:0000256" key="7">
    <source>
        <dbReference type="ARBA" id="ARBA00047942"/>
    </source>
</evidence>
<evidence type="ECO:0000256" key="4">
    <source>
        <dbReference type="ARBA" id="ARBA00022679"/>
    </source>
</evidence>
<protein>
    <recommendedName>
        <fullName evidence="2">site-specific DNA-methyltransferase (adenine-specific)</fullName>
        <ecNumber evidence="2">2.1.1.72</ecNumber>
    </recommendedName>
</protein>
<evidence type="ECO:0000256" key="8">
    <source>
        <dbReference type="SAM" id="Coils"/>
    </source>
</evidence>
<dbReference type="PANTHER" id="PTHR42933">
    <property type="entry name" value="SLR6095 PROTEIN"/>
    <property type="match status" value="1"/>
</dbReference>
<dbReference type="Pfam" id="PF12161">
    <property type="entry name" value="HsdM_N"/>
    <property type="match status" value="1"/>
</dbReference>
<evidence type="ECO:0000256" key="1">
    <source>
        <dbReference type="ARBA" id="ARBA00006594"/>
    </source>
</evidence>
<evidence type="ECO:0000256" key="3">
    <source>
        <dbReference type="ARBA" id="ARBA00022603"/>
    </source>
</evidence>
<dbReference type="PANTHER" id="PTHR42933:SF3">
    <property type="entry name" value="TYPE I RESTRICTION ENZYME MJAVIII METHYLASE SUBUNIT"/>
    <property type="match status" value="1"/>
</dbReference>
<dbReference type="GO" id="GO:0008170">
    <property type="term" value="F:N-methyltransferase activity"/>
    <property type="evidence" value="ECO:0007669"/>
    <property type="project" value="InterPro"/>
</dbReference>
<dbReference type="RefSeq" id="WP_245910856.1">
    <property type="nucleotide sequence ID" value="NZ_MTPW01000001.1"/>
</dbReference>
<comment type="caution">
    <text evidence="11">The sequence shown here is derived from an EMBL/GenBank/DDBJ whole genome shotgun (WGS) entry which is preliminary data.</text>
</comment>
<gene>
    <name evidence="11" type="ORF">BST92_03825</name>
</gene>
<evidence type="ECO:0000313" key="12">
    <source>
        <dbReference type="Proteomes" id="UP000239747"/>
    </source>
</evidence>
<feature type="coiled-coil region" evidence="8">
    <location>
        <begin position="649"/>
        <end position="786"/>
    </location>
</feature>
<evidence type="ECO:0000259" key="10">
    <source>
        <dbReference type="Pfam" id="PF12161"/>
    </source>
</evidence>
<name>A0A2S7U814_9FLAO</name>
<dbReference type="SUPFAM" id="SSF53335">
    <property type="entry name" value="S-adenosyl-L-methionine-dependent methyltransferases"/>
    <property type="match status" value="1"/>
</dbReference>
<keyword evidence="6" id="KW-0680">Restriction system</keyword>
<keyword evidence="3" id="KW-0489">Methyltransferase</keyword>
<evidence type="ECO:0000256" key="5">
    <source>
        <dbReference type="ARBA" id="ARBA00022691"/>
    </source>
</evidence>
<dbReference type="InterPro" id="IPR022749">
    <property type="entry name" value="D12N6_MeTrfase_N"/>
</dbReference>
<evidence type="ECO:0000259" key="9">
    <source>
        <dbReference type="Pfam" id="PF02384"/>
    </source>
</evidence>
<feature type="domain" description="DNA methylase adenine-specific" evidence="9">
    <location>
        <begin position="177"/>
        <end position="477"/>
    </location>
</feature>
<evidence type="ECO:0000256" key="6">
    <source>
        <dbReference type="ARBA" id="ARBA00022747"/>
    </source>
</evidence>
<dbReference type="InterPro" id="IPR002052">
    <property type="entry name" value="DNA_methylase_N6_adenine_CS"/>
</dbReference>
<dbReference type="InterPro" id="IPR038333">
    <property type="entry name" value="T1MK-like_N_sf"/>
</dbReference>
<reference evidence="11 12" key="1">
    <citation type="submission" date="2017-01" db="EMBL/GenBank/DDBJ databases">
        <title>Trade-off between light-utilization and light-protection in marine flavobacteria.</title>
        <authorList>
            <person name="Kumagai Y."/>
            <person name="Yoshizawa S."/>
            <person name="Kogure K."/>
            <person name="Iwasaki W."/>
        </authorList>
    </citation>
    <scope>NUCLEOTIDE SEQUENCE [LARGE SCALE GENOMIC DNA]</scope>
    <source>
        <strain evidence="11 12">KCTC 32109</strain>
    </source>
</reference>